<feature type="domain" description="Acyltransferase 3" evidence="2">
    <location>
        <begin position="13"/>
        <end position="326"/>
    </location>
</feature>
<dbReference type="EMBL" id="PVEP01000011">
    <property type="protein sequence ID" value="PQV55160.1"/>
    <property type="molecule type" value="Genomic_DNA"/>
</dbReference>
<accession>A0A2S8S2X9</accession>
<evidence type="ECO:0000259" key="2">
    <source>
        <dbReference type="Pfam" id="PF01757"/>
    </source>
</evidence>
<feature type="transmembrane region" description="Helical" evidence="1">
    <location>
        <begin position="50"/>
        <end position="69"/>
    </location>
</feature>
<evidence type="ECO:0000313" key="4">
    <source>
        <dbReference type="Proteomes" id="UP000238338"/>
    </source>
</evidence>
<dbReference type="Pfam" id="PF01757">
    <property type="entry name" value="Acyl_transf_3"/>
    <property type="match status" value="1"/>
</dbReference>
<dbReference type="OrthoDB" id="9796461at2"/>
<gene>
    <name evidence="3" type="ORF">LX70_03678</name>
</gene>
<keyword evidence="1" id="KW-1133">Transmembrane helix</keyword>
<feature type="transmembrane region" description="Helical" evidence="1">
    <location>
        <begin position="191"/>
        <end position="211"/>
    </location>
</feature>
<dbReference type="GO" id="GO:0016020">
    <property type="term" value="C:membrane"/>
    <property type="evidence" value="ECO:0007669"/>
    <property type="project" value="TreeGrafter"/>
</dbReference>
<dbReference type="InterPro" id="IPR050879">
    <property type="entry name" value="Acyltransferase_3"/>
</dbReference>
<dbReference type="GO" id="GO:0016747">
    <property type="term" value="F:acyltransferase activity, transferring groups other than amino-acyl groups"/>
    <property type="evidence" value="ECO:0007669"/>
    <property type="project" value="InterPro"/>
</dbReference>
<dbReference type="RefSeq" id="WP_105516227.1">
    <property type="nucleotide sequence ID" value="NZ_PVEP01000011.1"/>
</dbReference>
<dbReference type="AlphaFoldDB" id="A0A2S8S2X9"/>
<dbReference type="InterPro" id="IPR002656">
    <property type="entry name" value="Acyl_transf_3_dom"/>
</dbReference>
<keyword evidence="4" id="KW-1185">Reference proteome</keyword>
<dbReference type="Proteomes" id="UP000238338">
    <property type="component" value="Unassembled WGS sequence"/>
</dbReference>
<reference evidence="3 4" key="1">
    <citation type="submission" date="2018-02" db="EMBL/GenBank/DDBJ databases">
        <title>Genomic Encyclopedia of Archaeal and Bacterial Type Strains, Phase II (KMG-II): from individual species to whole genera.</title>
        <authorList>
            <person name="Goeker M."/>
        </authorList>
    </citation>
    <scope>NUCLEOTIDE SEQUENCE [LARGE SCALE GENOMIC DNA]</scope>
    <source>
        <strain evidence="3 4">DSM 18921</strain>
    </source>
</reference>
<dbReference type="GO" id="GO:0000271">
    <property type="term" value="P:polysaccharide biosynthetic process"/>
    <property type="evidence" value="ECO:0007669"/>
    <property type="project" value="TreeGrafter"/>
</dbReference>
<sequence length="358" mass="40309">MTPSFFANRSNLLDTIRAVAVTMVVLFHVATRYPATDLDIVAQQFLRYGFLGVDIFYPLSGFLITRFLLSHTEKGSIRAFFLRRVFRIIPLYVVAVTIFFIASKVTHYEEDALERIWATYLFLTGWFAFFTGPDSVPYTITWSLSVEEFAYVLFGLSAWLLRRSFPAILVFFAIAPFVLRIWLYAQGYENIYYFPLARLDSIATGGLVALLIRRVPHLWAILAALLGVSALIGHGQGPVASAALFTTVTMATCMTIAACETILRGLRGRVFDWAAQVGLYSYFIYLFHFFVLYALFMVADRLGLGLPPFWIMGLLCMAGTFAAAYVSFTWFEAPLMAFGRKLEARTRGQGLMAEGSKP</sequence>
<feature type="transmembrane region" description="Helical" evidence="1">
    <location>
        <begin position="168"/>
        <end position="185"/>
    </location>
</feature>
<keyword evidence="1" id="KW-0812">Transmembrane</keyword>
<proteinExistence type="predicted"/>
<protein>
    <submittedName>
        <fullName evidence="3">Peptidoglycan/LPS O-acetylase OafA/YrhL</fullName>
    </submittedName>
</protein>
<dbReference type="PANTHER" id="PTHR23028">
    <property type="entry name" value="ACETYLTRANSFERASE"/>
    <property type="match status" value="1"/>
</dbReference>
<evidence type="ECO:0000313" key="3">
    <source>
        <dbReference type="EMBL" id="PQV55160.1"/>
    </source>
</evidence>
<feature type="transmembrane region" description="Helical" evidence="1">
    <location>
        <begin position="12"/>
        <end position="30"/>
    </location>
</feature>
<feature type="transmembrane region" description="Helical" evidence="1">
    <location>
        <begin position="218"/>
        <end position="236"/>
    </location>
</feature>
<feature type="transmembrane region" description="Helical" evidence="1">
    <location>
        <begin position="81"/>
        <end position="102"/>
    </location>
</feature>
<feature type="transmembrane region" description="Helical" evidence="1">
    <location>
        <begin position="140"/>
        <end position="161"/>
    </location>
</feature>
<dbReference type="PANTHER" id="PTHR23028:SF53">
    <property type="entry name" value="ACYL_TRANSF_3 DOMAIN-CONTAINING PROTEIN"/>
    <property type="match status" value="1"/>
</dbReference>
<evidence type="ECO:0000256" key="1">
    <source>
        <dbReference type="SAM" id="Phobius"/>
    </source>
</evidence>
<name>A0A2S8S2X9_9RHOB</name>
<feature type="transmembrane region" description="Helical" evidence="1">
    <location>
        <begin position="242"/>
        <end position="263"/>
    </location>
</feature>
<comment type="caution">
    <text evidence="3">The sequence shown here is derived from an EMBL/GenBank/DDBJ whole genome shotgun (WGS) entry which is preliminary data.</text>
</comment>
<feature type="transmembrane region" description="Helical" evidence="1">
    <location>
        <begin position="275"/>
        <end position="296"/>
    </location>
</feature>
<organism evidence="3 4">
    <name type="scientific">Albidovulum denitrificans</name>
    <dbReference type="NCBI Taxonomy" id="404881"/>
    <lineage>
        <taxon>Bacteria</taxon>
        <taxon>Pseudomonadati</taxon>
        <taxon>Pseudomonadota</taxon>
        <taxon>Alphaproteobacteria</taxon>
        <taxon>Rhodobacterales</taxon>
        <taxon>Paracoccaceae</taxon>
        <taxon>Albidovulum</taxon>
    </lineage>
</organism>
<feature type="transmembrane region" description="Helical" evidence="1">
    <location>
        <begin position="308"/>
        <end position="331"/>
    </location>
</feature>
<keyword evidence="1" id="KW-0472">Membrane</keyword>